<keyword evidence="1" id="KW-0812">Transmembrane</keyword>
<feature type="transmembrane region" description="Helical" evidence="1">
    <location>
        <begin position="33"/>
        <end position="54"/>
    </location>
</feature>
<dbReference type="InterPro" id="IPR036890">
    <property type="entry name" value="HATPase_C_sf"/>
</dbReference>
<feature type="transmembrane region" description="Helical" evidence="1">
    <location>
        <begin position="117"/>
        <end position="135"/>
    </location>
</feature>
<gene>
    <name evidence="3" type="ORF">CLV59_107248</name>
</gene>
<dbReference type="GO" id="GO:0000155">
    <property type="term" value="F:phosphorelay sensor kinase activity"/>
    <property type="evidence" value="ECO:0007669"/>
    <property type="project" value="InterPro"/>
</dbReference>
<keyword evidence="3" id="KW-0808">Transferase</keyword>
<name>A0A327VQM0_9BACT</name>
<dbReference type="EMBL" id="QLMA01000007">
    <property type="protein sequence ID" value="RAJ77481.1"/>
    <property type="molecule type" value="Genomic_DNA"/>
</dbReference>
<keyword evidence="1" id="KW-1133">Transmembrane helix</keyword>
<keyword evidence="4" id="KW-1185">Reference proteome</keyword>
<dbReference type="SUPFAM" id="SSF55874">
    <property type="entry name" value="ATPase domain of HSP90 chaperone/DNA topoisomerase II/histidine kinase"/>
    <property type="match status" value="1"/>
</dbReference>
<organism evidence="3 4">
    <name type="scientific">Chitinophaga dinghuensis</name>
    <dbReference type="NCBI Taxonomy" id="1539050"/>
    <lineage>
        <taxon>Bacteria</taxon>
        <taxon>Pseudomonadati</taxon>
        <taxon>Bacteroidota</taxon>
        <taxon>Chitinophagia</taxon>
        <taxon>Chitinophagales</taxon>
        <taxon>Chitinophagaceae</taxon>
        <taxon>Chitinophaga</taxon>
    </lineage>
</organism>
<sequence length="341" mass="39833">MLLFMLIVYGMNLLTLTVFTKQSFQSLNVRTGFFGIINFLQFYLFYIWTVPVFLKSRNWIQFLLRALPVLCGFILLKYLLSVQIFPKIMLYQGYRYDTVSRARIEIYTTFWQFFRDGIWTGLIILLAALALRLFIEWLREDKRRSQLRQQMQQAESGFLKMQLNSHFLINSLNSIYSLALVGSPEVVPANKTLAHLLSYMVDQPNDVDYRSPIRDEINYLCDFIKLQRLRTGCEAGIIANFSNELPDKQIAPMLLVAFVENAFKHGITNQPDHPVRIDLLGDNNVLHFSVFNQRSKYNKDKTGGIGLENVKKRLQLIYPDKHHLTITETPTTYFCNLSINW</sequence>
<dbReference type="AlphaFoldDB" id="A0A327VQM0"/>
<dbReference type="PANTHER" id="PTHR34220:SF7">
    <property type="entry name" value="SENSOR HISTIDINE KINASE YPDA"/>
    <property type="match status" value="1"/>
</dbReference>
<evidence type="ECO:0000313" key="3">
    <source>
        <dbReference type="EMBL" id="RAJ77481.1"/>
    </source>
</evidence>
<dbReference type="InterPro" id="IPR010559">
    <property type="entry name" value="Sig_transdc_His_kin_internal"/>
</dbReference>
<dbReference type="PANTHER" id="PTHR34220">
    <property type="entry name" value="SENSOR HISTIDINE KINASE YPDA"/>
    <property type="match status" value="1"/>
</dbReference>
<dbReference type="Pfam" id="PF06580">
    <property type="entry name" value="His_kinase"/>
    <property type="match status" value="1"/>
</dbReference>
<keyword evidence="3" id="KW-0418">Kinase</keyword>
<evidence type="ECO:0000313" key="4">
    <source>
        <dbReference type="Proteomes" id="UP000249819"/>
    </source>
</evidence>
<protein>
    <submittedName>
        <fullName evidence="3">Histidine kinase</fullName>
    </submittedName>
</protein>
<evidence type="ECO:0000259" key="2">
    <source>
        <dbReference type="Pfam" id="PF06580"/>
    </source>
</evidence>
<dbReference type="Gene3D" id="3.30.565.10">
    <property type="entry name" value="Histidine kinase-like ATPase, C-terminal domain"/>
    <property type="match status" value="1"/>
</dbReference>
<proteinExistence type="predicted"/>
<feature type="domain" description="Signal transduction histidine kinase internal region" evidence="2">
    <location>
        <begin position="155"/>
        <end position="232"/>
    </location>
</feature>
<reference evidence="3 4" key="1">
    <citation type="submission" date="2018-06" db="EMBL/GenBank/DDBJ databases">
        <title>Genomic Encyclopedia of Archaeal and Bacterial Type Strains, Phase II (KMG-II): from individual species to whole genera.</title>
        <authorList>
            <person name="Goeker M."/>
        </authorList>
    </citation>
    <scope>NUCLEOTIDE SEQUENCE [LARGE SCALE GENOMIC DNA]</scope>
    <source>
        <strain evidence="3 4">DSM 29821</strain>
    </source>
</reference>
<comment type="caution">
    <text evidence="3">The sequence shown here is derived from an EMBL/GenBank/DDBJ whole genome shotgun (WGS) entry which is preliminary data.</text>
</comment>
<dbReference type="Proteomes" id="UP000249819">
    <property type="component" value="Unassembled WGS sequence"/>
</dbReference>
<feature type="transmembrane region" description="Helical" evidence="1">
    <location>
        <begin position="66"/>
        <end position="85"/>
    </location>
</feature>
<accession>A0A327VQM0</accession>
<evidence type="ECO:0000256" key="1">
    <source>
        <dbReference type="SAM" id="Phobius"/>
    </source>
</evidence>
<dbReference type="InterPro" id="IPR050640">
    <property type="entry name" value="Bact_2-comp_sensor_kinase"/>
</dbReference>
<dbReference type="GO" id="GO:0016020">
    <property type="term" value="C:membrane"/>
    <property type="evidence" value="ECO:0007669"/>
    <property type="project" value="InterPro"/>
</dbReference>
<keyword evidence="1" id="KW-0472">Membrane</keyword>